<dbReference type="Gene3D" id="3.40.50.300">
    <property type="entry name" value="P-loop containing nucleotide triphosphate hydrolases"/>
    <property type="match status" value="2"/>
</dbReference>
<dbReference type="PANTHER" id="PTHR42855">
    <property type="entry name" value="ABC TRANSPORTER ATP-BINDING SUBUNIT"/>
    <property type="match status" value="1"/>
</dbReference>
<accession>A0A3D1JFP7</accession>
<evidence type="ECO:0000313" key="6">
    <source>
        <dbReference type="EMBL" id="GAP08311.1"/>
    </source>
</evidence>
<dbReference type="GO" id="GO:0003677">
    <property type="term" value="F:DNA binding"/>
    <property type="evidence" value="ECO:0007669"/>
    <property type="project" value="InterPro"/>
</dbReference>
<dbReference type="Proteomes" id="UP000264141">
    <property type="component" value="Unassembled WGS sequence"/>
</dbReference>
<evidence type="ECO:0000256" key="1">
    <source>
        <dbReference type="ARBA" id="ARBA00022741"/>
    </source>
</evidence>
<dbReference type="FunFam" id="3.40.50.300:FF:000011">
    <property type="entry name" value="Putative ABC transporter ATP-binding component"/>
    <property type="match status" value="1"/>
</dbReference>
<evidence type="ECO:0000256" key="4">
    <source>
        <dbReference type="SAM" id="MobiDB-lite"/>
    </source>
</evidence>
<keyword evidence="1" id="KW-0547">Nucleotide-binding</keyword>
<dbReference type="Proteomes" id="UP000253922">
    <property type="component" value="Unassembled WGS sequence"/>
</dbReference>
<evidence type="ECO:0000313" key="7">
    <source>
        <dbReference type="EMBL" id="HCE17342.1"/>
    </source>
</evidence>
<dbReference type="InterPro" id="IPR003439">
    <property type="entry name" value="ABC_transporter-like_ATP-bd"/>
</dbReference>
<dbReference type="EMBL" id="DPBP01000024">
    <property type="protein sequence ID" value="HCE17342.1"/>
    <property type="molecule type" value="Genomic_DNA"/>
</dbReference>
<dbReference type="EMBL" id="DF967966">
    <property type="protein sequence ID" value="GAP08311.1"/>
    <property type="molecule type" value="Genomic_DNA"/>
</dbReference>
<reference evidence="7 9" key="3">
    <citation type="journal article" date="2018" name="Nat. Biotechnol.">
        <title>A standardized bacterial taxonomy based on genome phylogeny substantially revises the tree of life.</title>
        <authorList>
            <person name="Parks D.H."/>
            <person name="Chuvochina M."/>
            <person name="Waite D.W."/>
            <person name="Rinke C."/>
            <person name="Skarshewski A."/>
            <person name="Chaumeil P.A."/>
            <person name="Hugenholtz P."/>
        </authorList>
    </citation>
    <scope>NUCLEOTIDE SEQUENCE [LARGE SCALE GENOMIC DNA]</scope>
    <source>
        <strain evidence="7">UBA8781</strain>
    </source>
</reference>
<dbReference type="InterPro" id="IPR032781">
    <property type="entry name" value="ABC_tran_Xtn"/>
</dbReference>
<feature type="domain" description="ABC transporter" evidence="5">
    <location>
        <begin position="318"/>
        <end position="543"/>
    </location>
</feature>
<feature type="region of interest" description="Disordered" evidence="4">
    <location>
        <begin position="538"/>
        <end position="572"/>
    </location>
</feature>
<dbReference type="SMART" id="SM00382">
    <property type="entry name" value="AAA"/>
    <property type="match status" value="2"/>
</dbReference>
<dbReference type="CDD" id="cd03221">
    <property type="entry name" value="ABCF_EF-3"/>
    <property type="match status" value="2"/>
</dbReference>
<dbReference type="InterPro" id="IPR051309">
    <property type="entry name" value="ABCF_ATPase"/>
</dbReference>
<dbReference type="AlphaFoldDB" id="A0A3D1JFP7"/>
<dbReference type="InterPro" id="IPR037118">
    <property type="entry name" value="Val-tRNA_synth_C_sf"/>
</dbReference>
<feature type="coiled-coil region" evidence="3">
    <location>
        <begin position="242"/>
        <end position="269"/>
    </location>
</feature>
<proteinExistence type="predicted"/>
<organism evidence="7 9">
    <name type="scientific">Anaerolinea thermolimosa</name>
    <dbReference type="NCBI Taxonomy" id="229919"/>
    <lineage>
        <taxon>Bacteria</taxon>
        <taxon>Bacillati</taxon>
        <taxon>Chloroflexota</taxon>
        <taxon>Anaerolineae</taxon>
        <taxon>Anaerolineales</taxon>
        <taxon>Anaerolineaceae</taxon>
        <taxon>Anaerolinea</taxon>
    </lineage>
</organism>
<protein>
    <submittedName>
        <fullName evidence="7">ABC transporter ATP-binding protein</fullName>
    </submittedName>
    <submittedName>
        <fullName evidence="6">ATPase components of ABC transporters with duplicated ATPase domains</fullName>
    </submittedName>
</protein>
<dbReference type="InterPro" id="IPR032524">
    <property type="entry name" value="ABC_tran_C"/>
</dbReference>
<dbReference type="Pfam" id="PF00005">
    <property type="entry name" value="ABC_tran"/>
    <property type="match status" value="2"/>
</dbReference>
<dbReference type="SUPFAM" id="SSF52540">
    <property type="entry name" value="P-loop containing nucleoside triphosphate hydrolases"/>
    <property type="match status" value="2"/>
</dbReference>
<evidence type="ECO:0000259" key="5">
    <source>
        <dbReference type="PROSITE" id="PS50893"/>
    </source>
</evidence>
<feature type="compositionally biased region" description="Basic and acidic residues" evidence="4">
    <location>
        <begin position="538"/>
        <end position="548"/>
    </location>
</feature>
<dbReference type="InterPro" id="IPR027417">
    <property type="entry name" value="P-loop_NTPase"/>
</dbReference>
<gene>
    <name evidence="6" type="ORF">ATHL_03213</name>
    <name evidence="7" type="ORF">DEQ80_05745</name>
</gene>
<feature type="compositionally biased region" description="Basic and acidic residues" evidence="4">
    <location>
        <begin position="556"/>
        <end position="569"/>
    </location>
</feature>
<reference evidence="6" key="1">
    <citation type="journal article" date="2015" name="Genome Announc.">
        <title>Draft Genome Sequences of Anaerolinea thermolimosa IMO-1, Bellilinea caldifistulae GOMI-1, Leptolinea tardivitalis YMTK-2, Levilinea saccharolytica KIBI-1, Longilinea arvoryzae KOME-1, Previously Described as Members of the Class Anaerolineae (Chloroflexi).</title>
        <authorList>
            <person name="Matsuura N."/>
            <person name="Tourlousse M.D."/>
            <person name="Ohashi A."/>
            <person name="Hugenholtz P."/>
            <person name="Sekiguchi Y."/>
        </authorList>
    </citation>
    <scope>NUCLEOTIDE SEQUENCE</scope>
    <source>
        <strain evidence="6">IMO-1</strain>
    </source>
</reference>
<dbReference type="OrthoDB" id="9801441at2"/>
<dbReference type="InterPro" id="IPR003593">
    <property type="entry name" value="AAA+_ATPase"/>
</dbReference>
<evidence type="ECO:0000256" key="2">
    <source>
        <dbReference type="ARBA" id="ARBA00022840"/>
    </source>
</evidence>
<sequence>MSLLTATGLGKSYGPLDIFKDLNLSIPRQARIGLVGANGVGKTTLLRVLAGEEEPSEGKVHLARGVQIGYLPQNPTLESTRTIWDECLSAFRSLLNQQAELARLEHAMSQRPGDHELIESYGRLQEAFERAGGYTFEARIRQALTGLGFDEADYHRPLSRASGGERTRAFLARLLLSEPDLLLLDEPTNHLDIQAVEWLENYLRDWPGAVVVVSHDRYFLDQVVHEIWEMTPALEQYNGNYSAYLRQREERYRRRMEEYEAQQALIEKEDEFIRRNIAGQNTQQARGRLKRLERLLETALITPPVQPRSLKFRLTPAMRSGDLVLRTSGLGVGYQDEGRILFRVPDLTLRRGECAAVIGPNGAGKTTFLKTILGQIPPLQGEVLLGSSLEIGYFAQAHEGLRPERTLMEEIGAAAPQMRPAEIRDYLAKFLFTGEDVFKKVEVLSGGERGRLALAILALSNANLLLLDEPTNHLDLPSQEVLQAVLAAFSGTILLVSHDRYLIDALATQIWEVLPEAGTLRLFEGSYSQYKQTLAEEEAARTTAEKPARPVAPPTRRTEGRSTNRERQRQQRIQQLEQEIETLEKQLAQVGRLLETPPPDPARVQELGQQYVQLQATIDARLHEWDALQQGAEPSAPSARA</sequence>
<dbReference type="GO" id="GO:0005524">
    <property type="term" value="F:ATP binding"/>
    <property type="evidence" value="ECO:0007669"/>
    <property type="project" value="UniProtKB-KW"/>
</dbReference>
<keyword evidence="3" id="KW-0175">Coiled coil</keyword>
<dbReference type="PROSITE" id="PS50893">
    <property type="entry name" value="ABC_TRANSPORTER_2"/>
    <property type="match status" value="2"/>
</dbReference>
<dbReference type="Pfam" id="PF16326">
    <property type="entry name" value="ABC_tran_CTD"/>
    <property type="match status" value="1"/>
</dbReference>
<reference evidence="8" key="2">
    <citation type="submission" date="2015-07" db="EMBL/GenBank/DDBJ databases">
        <title>Draft Genome Sequences of Anaerolinea thermolimosa IMO-1, Bellilinea caldifistulae GOMI-1, Leptolinea tardivitalis YMTK-2, Levilinea saccharolytica KIBI-1,Longilinea arvoryzae KOME-1, Previously Described as Members of the Anaerolineaceae (Chloroflexi).</title>
        <authorList>
            <person name="Sekiguchi Y."/>
            <person name="Ohashi A."/>
            <person name="Matsuura N."/>
            <person name="Tourlousse M.D."/>
        </authorList>
    </citation>
    <scope>NUCLEOTIDE SEQUENCE [LARGE SCALE GENOMIC DNA]</scope>
    <source>
        <strain evidence="8">IMO-1</strain>
    </source>
</reference>
<feature type="domain" description="ABC transporter" evidence="5">
    <location>
        <begin position="4"/>
        <end position="257"/>
    </location>
</feature>
<dbReference type="Pfam" id="PF12848">
    <property type="entry name" value="ABC_tran_Xtn"/>
    <property type="match status" value="1"/>
</dbReference>
<evidence type="ECO:0000313" key="8">
    <source>
        <dbReference type="Proteomes" id="UP000253922"/>
    </source>
</evidence>
<dbReference type="RefSeq" id="WP_062195820.1">
    <property type="nucleotide sequence ID" value="NZ_DF967966.1"/>
</dbReference>
<dbReference type="Gene3D" id="1.10.287.380">
    <property type="entry name" value="Valyl-tRNA synthetase, C-terminal domain"/>
    <property type="match status" value="1"/>
</dbReference>
<evidence type="ECO:0000313" key="9">
    <source>
        <dbReference type="Proteomes" id="UP000264141"/>
    </source>
</evidence>
<keyword evidence="2 7" id="KW-0067">ATP-binding</keyword>
<evidence type="ECO:0000256" key="3">
    <source>
        <dbReference type="SAM" id="Coils"/>
    </source>
</evidence>
<name>A0A3D1JFP7_9CHLR</name>
<dbReference type="GO" id="GO:0016887">
    <property type="term" value="F:ATP hydrolysis activity"/>
    <property type="evidence" value="ECO:0007669"/>
    <property type="project" value="InterPro"/>
</dbReference>
<dbReference type="PANTHER" id="PTHR42855:SF2">
    <property type="entry name" value="DRUG RESISTANCE ABC TRANSPORTER,ATP-BINDING PROTEIN"/>
    <property type="match status" value="1"/>
</dbReference>
<keyword evidence="8" id="KW-1185">Reference proteome</keyword>
<dbReference type="STRING" id="229919.GCA_001050195_03152"/>